<organism evidence="1 2">
    <name type="scientific">Desulfoferula mesophila</name>
    <dbReference type="NCBI Taxonomy" id="3058419"/>
    <lineage>
        <taxon>Bacteria</taxon>
        <taxon>Pseudomonadati</taxon>
        <taxon>Thermodesulfobacteriota</taxon>
        <taxon>Desulfarculia</taxon>
        <taxon>Desulfarculales</taxon>
        <taxon>Desulfarculaceae</taxon>
        <taxon>Desulfoferula</taxon>
    </lineage>
</organism>
<accession>A0AAU9EI88</accession>
<gene>
    <name evidence="1" type="ORF">FAK_32580</name>
</gene>
<keyword evidence="2" id="KW-1185">Reference proteome</keyword>
<evidence type="ECO:0000313" key="1">
    <source>
        <dbReference type="EMBL" id="BEQ16192.1"/>
    </source>
</evidence>
<proteinExistence type="predicted"/>
<sequence>MNREEITALQQCLTVQKQGVPRPIVQVERLMQRHTPEELEAYLGSVRRDYRKKIQHLFEIDPGNPQLDHLVIVIFRLNMAIKLMRERRMAKEAA</sequence>
<dbReference type="EMBL" id="AP028679">
    <property type="protein sequence ID" value="BEQ16192.1"/>
    <property type="molecule type" value="Genomic_DNA"/>
</dbReference>
<protein>
    <submittedName>
        <fullName evidence="1">Uncharacterized protein</fullName>
    </submittedName>
</protein>
<evidence type="ECO:0000313" key="2">
    <source>
        <dbReference type="Proteomes" id="UP001366166"/>
    </source>
</evidence>
<reference evidence="2" key="1">
    <citation type="journal article" date="2023" name="Arch. Microbiol.">
        <title>Desulfoferula mesophilus gen. nov. sp. nov., a mesophilic sulfate-reducing bacterium isolated from a brackish lake sediment.</title>
        <authorList>
            <person name="Watanabe T."/>
            <person name="Yabe T."/>
            <person name="Tsuji J.M."/>
            <person name="Fukui M."/>
        </authorList>
    </citation>
    <scope>NUCLEOTIDE SEQUENCE [LARGE SCALE GENOMIC DNA]</scope>
    <source>
        <strain evidence="2">12FAK</strain>
    </source>
</reference>
<dbReference type="AlphaFoldDB" id="A0AAU9EI88"/>
<dbReference type="RefSeq" id="WP_338601679.1">
    <property type="nucleotide sequence ID" value="NZ_AP028679.1"/>
</dbReference>
<dbReference type="Proteomes" id="UP001366166">
    <property type="component" value="Chromosome"/>
</dbReference>
<name>A0AAU9EI88_9BACT</name>
<dbReference type="KEGG" id="dmp:FAK_32580"/>